<dbReference type="PROSITE" id="PS51910">
    <property type="entry name" value="GH18_2"/>
    <property type="match status" value="1"/>
</dbReference>
<proteinExistence type="predicted"/>
<evidence type="ECO:0000256" key="2">
    <source>
        <dbReference type="ARBA" id="ARBA00022801"/>
    </source>
</evidence>
<sequence>MSLSTRRPAAGRSTASFFSFTLAAAVILSLVSSASALPTLRQARDAVAPESLFRRAAPHVGPARPVERLRLRRNLESVPHGRRNAENASLRPAVPVTAGAVNPKRAKRDDVVAAAGARASNPKLKRASVDTGVVRAANLKAKRAVQSTEPEPEQHFVNIARRAAGLPAVVLNPKKRSLEKRAVVEATISVSPSPSRAASKRSVKRSLMDRVRRFLAARATSTDSSGGPVFSPDVHRMILAVPNPKSPNFPGNGGGSSSSSSAAPSTTTSRASSTTTSQPASTTTSKPVTTTTSKPVTTTTTTTSAAPSATVSPDEKMLSGGYYTAWGIDTLPPSKVNYAMFDIINFAFAIPTSDGIVTLDDWSGSTLVQVVNGAHAHNTKVALSIGGWTDSTYFSSAVSSSSARTKFVNSIVALVQKYNLDGVDIDWEYPGTQGNPGNQISSSDTQNMLAMLQLLRQKLPNTLLSTCTTQQTYIGANGNPVGDVSQFANVLDHVMVMNYDVWGGSFARPLSLHKSLHADFSDESATASSTPGPNAPLSNACPNSLQPNANMVSAIAAWEAAGMPKKKILMGVPGYGYVSSSKATSLIHKRDEVPNTGLSNRHMANLALKERNMSMGHRSYIEGHRQLAARKEQARLAAKREKRRSEASEKAKRGSPIFCPGNHSGLPCPGVTDQNIADIHWNPLVNSSTDGAIAGPGGVFSGSGGIKVGTGDVSSLLGNQIGFNQMINSGVIAKDSKTLEWVGVNGYTVKQDSCSSTPFVYNQDRSVVITYDDPHSLGLKGAMARDKGIAGVLMWEMSHDTSDFQLVQSYRNGMGLNPLGN</sequence>
<dbReference type="InterPro" id="IPR050314">
    <property type="entry name" value="Glycosyl_Hydrlase_18"/>
</dbReference>
<comment type="catalytic activity">
    <reaction evidence="1">
        <text>Random endo-hydrolysis of N-acetyl-beta-D-glucosaminide (1-&gt;4)-beta-linkages in chitin and chitodextrins.</text>
        <dbReference type="EC" id="3.2.1.14"/>
    </reaction>
</comment>
<organism evidence="11 12">
    <name type="scientific">Rhodotorula mucilaginosa</name>
    <name type="common">Yeast</name>
    <name type="synonym">Rhodotorula rubra</name>
    <dbReference type="NCBI Taxonomy" id="5537"/>
    <lineage>
        <taxon>Eukaryota</taxon>
        <taxon>Fungi</taxon>
        <taxon>Dikarya</taxon>
        <taxon>Basidiomycota</taxon>
        <taxon>Pucciniomycotina</taxon>
        <taxon>Microbotryomycetes</taxon>
        <taxon>Sporidiobolales</taxon>
        <taxon>Sporidiobolaceae</taxon>
        <taxon>Rhodotorula</taxon>
    </lineage>
</organism>
<evidence type="ECO:0000256" key="7">
    <source>
        <dbReference type="RuleBase" id="RU000489"/>
    </source>
</evidence>
<accession>A0A9P7B748</accession>
<dbReference type="Proteomes" id="UP000777482">
    <property type="component" value="Unassembled WGS sequence"/>
</dbReference>
<keyword evidence="6" id="KW-0624">Polysaccharide degradation</keyword>
<gene>
    <name evidence="11" type="ORF">C6P46_003702</name>
</gene>
<evidence type="ECO:0000256" key="5">
    <source>
        <dbReference type="ARBA" id="ARBA00023295"/>
    </source>
</evidence>
<dbReference type="GO" id="GO:0006032">
    <property type="term" value="P:chitin catabolic process"/>
    <property type="evidence" value="ECO:0007669"/>
    <property type="project" value="UniProtKB-KW"/>
</dbReference>
<evidence type="ECO:0000259" key="10">
    <source>
        <dbReference type="PROSITE" id="PS51910"/>
    </source>
</evidence>
<dbReference type="EMBL" id="PUHQ01000030">
    <property type="protein sequence ID" value="KAG0661997.1"/>
    <property type="molecule type" value="Genomic_DNA"/>
</dbReference>
<dbReference type="OrthoDB" id="73875at2759"/>
<dbReference type="PANTHER" id="PTHR11177:SF317">
    <property type="entry name" value="CHITINASE 12-RELATED"/>
    <property type="match status" value="1"/>
</dbReference>
<feature type="region of interest" description="Disordered" evidence="8">
    <location>
        <begin position="637"/>
        <end position="658"/>
    </location>
</feature>
<keyword evidence="4" id="KW-0119">Carbohydrate metabolism</keyword>
<evidence type="ECO:0000313" key="12">
    <source>
        <dbReference type="Proteomes" id="UP000777482"/>
    </source>
</evidence>
<feature type="chain" id="PRO_5040479807" description="GH18 domain-containing protein" evidence="9">
    <location>
        <begin position="37"/>
        <end position="821"/>
    </location>
</feature>
<comment type="caution">
    <text evidence="11">The sequence shown here is derived from an EMBL/GenBank/DDBJ whole genome shotgun (WGS) entry which is preliminary data.</text>
</comment>
<dbReference type="InterPro" id="IPR017853">
    <property type="entry name" value="GH"/>
</dbReference>
<dbReference type="SUPFAM" id="SSF51445">
    <property type="entry name" value="(Trans)glycosidases"/>
    <property type="match status" value="1"/>
</dbReference>
<feature type="domain" description="GH18" evidence="10">
    <location>
        <begin position="317"/>
        <end position="817"/>
    </location>
</feature>
<dbReference type="SMART" id="SM00636">
    <property type="entry name" value="Glyco_18"/>
    <property type="match status" value="1"/>
</dbReference>
<evidence type="ECO:0000256" key="8">
    <source>
        <dbReference type="SAM" id="MobiDB-lite"/>
    </source>
</evidence>
<evidence type="ECO:0000256" key="6">
    <source>
        <dbReference type="ARBA" id="ARBA00023326"/>
    </source>
</evidence>
<dbReference type="InterPro" id="IPR001579">
    <property type="entry name" value="Glyco_hydro_18_chit_AS"/>
</dbReference>
<evidence type="ECO:0000256" key="1">
    <source>
        <dbReference type="ARBA" id="ARBA00000822"/>
    </source>
</evidence>
<dbReference type="GO" id="GO:0008061">
    <property type="term" value="F:chitin binding"/>
    <property type="evidence" value="ECO:0007669"/>
    <property type="project" value="InterPro"/>
</dbReference>
<dbReference type="GO" id="GO:0000272">
    <property type="term" value="P:polysaccharide catabolic process"/>
    <property type="evidence" value="ECO:0007669"/>
    <property type="project" value="UniProtKB-KW"/>
</dbReference>
<keyword evidence="2 7" id="KW-0378">Hydrolase</keyword>
<dbReference type="GO" id="GO:0008843">
    <property type="term" value="F:endochitinase activity"/>
    <property type="evidence" value="ECO:0007669"/>
    <property type="project" value="UniProtKB-EC"/>
</dbReference>
<dbReference type="InterPro" id="IPR001223">
    <property type="entry name" value="Glyco_hydro18_cat"/>
</dbReference>
<dbReference type="Pfam" id="PF00704">
    <property type="entry name" value="Glyco_hydro_18"/>
    <property type="match status" value="1"/>
</dbReference>
<feature type="compositionally biased region" description="Basic and acidic residues" evidence="8">
    <location>
        <begin position="643"/>
        <end position="652"/>
    </location>
</feature>
<feature type="compositionally biased region" description="Low complexity" evidence="8">
    <location>
        <begin position="257"/>
        <end position="312"/>
    </location>
</feature>
<evidence type="ECO:0000256" key="4">
    <source>
        <dbReference type="ARBA" id="ARBA00023277"/>
    </source>
</evidence>
<keyword evidence="12" id="KW-1185">Reference proteome</keyword>
<protein>
    <recommendedName>
        <fullName evidence="10">GH18 domain-containing protein</fullName>
    </recommendedName>
</protein>
<evidence type="ECO:0000313" key="11">
    <source>
        <dbReference type="EMBL" id="KAG0661997.1"/>
    </source>
</evidence>
<feature type="region of interest" description="Disordered" evidence="8">
    <location>
        <begin position="241"/>
        <end position="313"/>
    </location>
</feature>
<keyword evidence="9" id="KW-0732">Signal</keyword>
<dbReference type="PROSITE" id="PS01095">
    <property type="entry name" value="GH18_1"/>
    <property type="match status" value="1"/>
</dbReference>
<dbReference type="AlphaFoldDB" id="A0A9P7B748"/>
<evidence type="ECO:0000256" key="9">
    <source>
        <dbReference type="SAM" id="SignalP"/>
    </source>
</evidence>
<keyword evidence="3" id="KW-0146">Chitin degradation</keyword>
<dbReference type="GO" id="GO:0005576">
    <property type="term" value="C:extracellular region"/>
    <property type="evidence" value="ECO:0007669"/>
    <property type="project" value="TreeGrafter"/>
</dbReference>
<reference evidence="11 12" key="1">
    <citation type="submission" date="2020-11" db="EMBL/GenBank/DDBJ databases">
        <title>Kefir isolates.</title>
        <authorList>
            <person name="Marcisauskas S."/>
            <person name="Kim Y."/>
            <person name="Blasche S."/>
        </authorList>
    </citation>
    <scope>NUCLEOTIDE SEQUENCE [LARGE SCALE GENOMIC DNA]</scope>
    <source>
        <strain evidence="11 12">KR</strain>
    </source>
</reference>
<dbReference type="PANTHER" id="PTHR11177">
    <property type="entry name" value="CHITINASE"/>
    <property type="match status" value="1"/>
</dbReference>
<dbReference type="Gene3D" id="3.20.20.80">
    <property type="entry name" value="Glycosidases"/>
    <property type="match status" value="2"/>
</dbReference>
<dbReference type="InterPro" id="IPR011583">
    <property type="entry name" value="Chitinase_II/V-like_cat"/>
</dbReference>
<keyword evidence="5 7" id="KW-0326">Glycosidase</keyword>
<evidence type="ECO:0000256" key="3">
    <source>
        <dbReference type="ARBA" id="ARBA00023024"/>
    </source>
</evidence>
<feature type="signal peptide" evidence="9">
    <location>
        <begin position="1"/>
        <end position="36"/>
    </location>
</feature>
<name>A0A9P7B748_RHOMI</name>